<organism evidence="1 2">
    <name type="scientific">Sorangium cellulosum (strain So ce56)</name>
    <name type="common">Polyangium cellulosum (strain So ce56)</name>
    <dbReference type="NCBI Taxonomy" id="448385"/>
    <lineage>
        <taxon>Bacteria</taxon>
        <taxon>Pseudomonadati</taxon>
        <taxon>Myxococcota</taxon>
        <taxon>Polyangia</taxon>
        <taxon>Polyangiales</taxon>
        <taxon>Polyangiaceae</taxon>
        <taxon>Sorangium</taxon>
    </lineage>
</organism>
<name>A9GP41_SORC5</name>
<reference evidence="1 2" key="1">
    <citation type="journal article" date="2007" name="Nat. Biotechnol.">
        <title>Complete genome sequence of the myxobacterium Sorangium cellulosum.</title>
        <authorList>
            <person name="Schneiker S."/>
            <person name="Perlova O."/>
            <person name="Kaiser O."/>
            <person name="Gerth K."/>
            <person name="Alici A."/>
            <person name="Altmeyer M.O."/>
            <person name="Bartels D."/>
            <person name="Bekel T."/>
            <person name="Beyer S."/>
            <person name="Bode E."/>
            <person name="Bode H.B."/>
            <person name="Bolten C.J."/>
            <person name="Choudhuri J.V."/>
            <person name="Doss S."/>
            <person name="Elnakady Y.A."/>
            <person name="Frank B."/>
            <person name="Gaigalat L."/>
            <person name="Goesmann A."/>
            <person name="Groeger C."/>
            <person name="Gross F."/>
            <person name="Jelsbak L."/>
            <person name="Jelsbak L."/>
            <person name="Kalinowski J."/>
            <person name="Kegler C."/>
            <person name="Knauber T."/>
            <person name="Konietzny S."/>
            <person name="Kopp M."/>
            <person name="Krause L."/>
            <person name="Krug D."/>
            <person name="Linke B."/>
            <person name="Mahmud T."/>
            <person name="Martinez-Arias R."/>
            <person name="McHardy A.C."/>
            <person name="Merai M."/>
            <person name="Meyer F."/>
            <person name="Mormann S."/>
            <person name="Munoz-Dorado J."/>
            <person name="Perez J."/>
            <person name="Pradella S."/>
            <person name="Rachid S."/>
            <person name="Raddatz G."/>
            <person name="Rosenau F."/>
            <person name="Rueckert C."/>
            <person name="Sasse F."/>
            <person name="Scharfe M."/>
            <person name="Schuster S.C."/>
            <person name="Suen G."/>
            <person name="Treuner-Lange A."/>
            <person name="Velicer G.J."/>
            <person name="Vorholter F.-J."/>
            <person name="Weissman K.J."/>
            <person name="Welch R.D."/>
            <person name="Wenzel S.C."/>
            <person name="Whitworth D.E."/>
            <person name="Wilhelm S."/>
            <person name="Wittmann C."/>
            <person name="Bloecker H."/>
            <person name="Puehler A."/>
            <person name="Mueller R."/>
        </authorList>
    </citation>
    <scope>NUCLEOTIDE SEQUENCE [LARGE SCALE GENOMIC DNA]</scope>
    <source>
        <strain evidence="2">So ce56</strain>
    </source>
</reference>
<dbReference type="OrthoDB" id="2601807at2"/>
<proteinExistence type="predicted"/>
<dbReference type="EMBL" id="AM746676">
    <property type="protein sequence ID" value="CAN96701.1"/>
    <property type="molecule type" value="Genomic_DNA"/>
</dbReference>
<dbReference type="RefSeq" id="WP_012239150.1">
    <property type="nucleotide sequence ID" value="NC_010162.1"/>
</dbReference>
<keyword evidence="2" id="KW-1185">Reference proteome</keyword>
<dbReference type="Proteomes" id="UP000002139">
    <property type="component" value="Chromosome"/>
</dbReference>
<sequence length="146" mass="16239">MSRSASIDVRIPGLSSKFQDVVAALLEAGWSYDDHGHISYLPAGDRGDFDWQWARLDRWSDVLAVIKHKEDVGELVGVSLVHKDAGSGGAFLLDPSDDWLRVSLTINVRDVREVPGIVDFTWYLERLVPAISRAGLSIEQVECSQF</sequence>
<evidence type="ECO:0000313" key="1">
    <source>
        <dbReference type="EMBL" id="CAN96701.1"/>
    </source>
</evidence>
<evidence type="ECO:0000313" key="2">
    <source>
        <dbReference type="Proteomes" id="UP000002139"/>
    </source>
</evidence>
<gene>
    <name evidence="1" type="ordered locus">sce6532</name>
</gene>
<dbReference type="AlphaFoldDB" id="A9GP41"/>
<dbReference type="HOGENOM" id="CLU_148696_0_0_7"/>
<protein>
    <submittedName>
        <fullName evidence="1">Uncharacterized protein</fullName>
    </submittedName>
</protein>
<accession>A9GP41</accession>
<dbReference type="eggNOG" id="ENOG5030ZX6">
    <property type="taxonomic scope" value="Bacteria"/>
</dbReference>
<dbReference type="BioCyc" id="SCEL448385:SCE_RS33510-MONOMER"/>
<dbReference type="KEGG" id="scl:sce6532"/>